<comment type="caution">
    <text evidence="2">The sequence shown here is derived from an EMBL/GenBank/DDBJ whole genome shotgun (WGS) entry which is preliminary data.</text>
</comment>
<keyword evidence="3" id="KW-1185">Reference proteome</keyword>
<sequence>MTQGAKQERATSGYPDWYLQFHPHDCDVECLFNSLFQLIVCSAIFIVVTRYLYDMFNYKTSLALQLIDQDIKQSLHDLGHLIIKNQYVGPYFAKGHAQLSRLISDLMNSKQQLAPILKLVKAYNTETAWEFIFAIGAILLVYYICTDILRRIGQYFHERKLLYFCVNMRPVEAHHNKAYTKKMVSELMKSPEYLRLKHQRMNQGPEAWNWQTRQRLGEPMPSDYLSEDDM</sequence>
<keyword evidence="1 2" id="KW-0812">Transmembrane</keyword>
<evidence type="ECO:0000313" key="2">
    <source>
        <dbReference type="EMBL" id="GFE54967.1"/>
    </source>
</evidence>
<evidence type="ECO:0000256" key="1">
    <source>
        <dbReference type="SAM" id="Phobius"/>
    </source>
</evidence>
<organism evidence="2 3">
    <name type="scientific">Babesia ovis</name>
    <dbReference type="NCBI Taxonomy" id="5869"/>
    <lineage>
        <taxon>Eukaryota</taxon>
        <taxon>Sar</taxon>
        <taxon>Alveolata</taxon>
        <taxon>Apicomplexa</taxon>
        <taxon>Aconoidasida</taxon>
        <taxon>Piroplasmida</taxon>
        <taxon>Babesiidae</taxon>
        <taxon>Babesia</taxon>
    </lineage>
</organism>
<feature type="transmembrane region" description="Helical" evidence="1">
    <location>
        <begin position="127"/>
        <end position="145"/>
    </location>
</feature>
<gene>
    <name evidence="2" type="ORF">BaOVIS_023710</name>
</gene>
<dbReference type="Proteomes" id="UP001057455">
    <property type="component" value="Unassembled WGS sequence"/>
</dbReference>
<reference evidence="2" key="1">
    <citation type="submission" date="2019-12" db="EMBL/GenBank/DDBJ databases">
        <title>Genome sequence of Babesia ovis.</title>
        <authorList>
            <person name="Yamagishi J."/>
            <person name="Sevinc F."/>
            <person name="Xuan X."/>
        </authorList>
    </citation>
    <scope>NUCLEOTIDE SEQUENCE</scope>
    <source>
        <strain evidence="2">Selcuk</strain>
    </source>
</reference>
<keyword evidence="1" id="KW-0472">Membrane</keyword>
<dbReference type="EMBL" id="BLIY01000017">
    <property type="protein sequence ID" value="GFE54967.1"/>
    <property type="molecule type" value="Genomic_DNA"/>
</dbReference>
<accession>A0A9W5TBA3</accession>
<feature type="transmembrane region" description="Helical" evidence="1">
    <location>
        <begin position="30"/>
        <end position="53"/>
    </location>
</feature>
<keyword evidence="1" id="KW-1133">Transmembrane helix</keyword>
<name>A0A9W5TBA3_BABOV</name>
<dbReference type="OrthoDB" id="365042at2759"/>
<proteinExistence type="predicted"/>
<dbReference type="AlphaFoldDB" id="A0A9W5TBA3"/>
<evidence type="ECO:0000313" key="3">
    <source>
        <dbReference type="Proteomes" id="UP001057455"/>
    </source>
</evidence>
<protein>
    <submittedName>
        <fullName evidence="2">Transmembrane protein, putative</fullName>
    </submittedName>
</protein>